<sequence>MIVFLLVCCLPARPATPMLWKVHCLLVSASYPS</sequence>
<evidence type="ECO:0000313" key="2">
    <source>
        <dbReference type="EMBL" id="TKW11786.1"/>
    </source>
</evidence>
<reference evidence="2" key="1">
    <citation type="submission" date="2019-03" db="EMBL/GenBank/DDBJ databases">
        <title>WGS assembly of Setaria viridis.</title>
        <authorList>
            <person name="Huang P."/>
            <person name="Jenkins J."/>
            <person name="Grimwood J."/>
            <person name="Barry K."/>
            <person name="Healey A."/>
            <person name="Mamidi S."/>
            <person name="Sreedasyam A."/>
            <person name="Shu S."/>
            <person name="Feldman M."/>
            <person name="Wu J."/>
            <person name="Yu Y."/>
            <person name="Chen C."/>
            <person name="Johnson J."/>
            <person name="Rokhsar D."/>
            <person name="Baxter I."/>
            <person name="Schmutz J."/>
            <person name="Brutnell T."/>
            <person name="Kellogg E."/>
        </authorList>
    </citation>
    <scope>NUCLEOTIDE SEQUENCE [LARGE SCALE GENOMIC DNA]</scope>
</reference>
<feature type="signal peptide" evidence="1">
    <location>
        <begin position="1"/>
        <end position="17"/>
    </location>
</feature>
<accession>A0A4V6D5U0</accession>
<keyword evidence="1" id="KW-0732">Signal</keyword>
<dbReference type="Gramene" id="TKW11786">
    <property type="protein sequence ID" value="TKW11786"/>
    <property type="gene ID" value="SEVIR_6G255250v2"/>
</dbReference>
<evidence type="ECO:0000313" key="3">
    <source>
        <dbReference type="Proteomes" id="UP000298652"/>
    </source>
</evidence>
<name>A0A4V6D5U0_SETVI</name>
<dbReference type="EMBL" id="CM016557">
    <property type="protein sequence ID" value="TKW11786.1"/>
    <property type="molecule type" value="Genomic_DNA"/>
</dbReference>
<keyword evidence="3" id="KW-1185">Reference proteome</keyword>
<protein>
    <submittedName>
        <fullName evidence="2">Uncharacterized protein</fullName>
    </submittedName>
</protein>
<dbReference type="AlphaFoldDB" id="A0A4V6D5U0"/>
<organism evidence="2 3">
    <name type="scientific">Setaria viridis</name>
    <name type="common">Green bristlegrass</name>
    <name type="synonym">Setaria italica subsp. viridis</name>
    <dbReference type="NCBI Taxonomy" id="4556"/>
    <lineage>
        <taxon>Eukaryota</taxon>
        <taxon>Viridiplantae</taxon>
        <taxon>Streptophyta</taxon>
        <taxon>Embryophyta</taxon>
        <taxon>Tracheophyta</taxon>
        <taxon>Spermatophyta</taxon>
        <taxon>Magnoliopsida</taxon>
        <taxon>Liliopsida</taxon>
        <taxon>Poales</taxon>
        <taxon>Poaceae</taxon>
        <taxon>PACMAD clade</taxon>
        <taxon>Panicoideae</taxon>
        <taxon>Panicodae</taxon>
        <taxon>Paniceae</taxon>
        <taxon>Cenchrinae</taxon>
        <taxon>Setaria</taxon>
    </lineage>
</organism>
<gene>
    <name evidence="2" type="ORF">SEVIR_6G255250v2</name>
</gene>
<dbReference type="Proteomes" id="UP000298652">
    <property type="component" value="Chromosome 6"/>
</dbReference>
<proteinExistence type="predicted"/>
<feature type="chain" id="PRO_5020666926" evidence="1">
    <location>
        <begin position="18"/>
        <end position="33"/>
    </location>
</feature>
<evidence type="ECO:0000256" key="1">
    <source>
        <dbReference type="SAM" id="SignalP"/>
    </source>
</evidence>